<evidence type="ECO:0000313" key="1">
    <source>
        <dbReference type="EMBL" id="KAJ8969026.1"/>
    </source>
</evidence>
<dbReference type="Proteomes" id="UP001162156">
    <property type="component" value="Unassembled WGS sequence"/>
</dbReference>
<protein>
    <submittedName>
        <fullName evidence="1">Uncharacterized protein</fullName>
    </submittedName>
</protein>
<dbReference type="AlphaFoldDB" id="A0AAV8ZTE0"/>
<comment type="caution">
    <text evidence="1">The sequence shown here is derived from an EMBL/GenBank/DDBJ whole genome shotgun (WGS) entry which is preliminary data.</text>
</comment>
<dbReference type="EMBL" id="JANEYF010000604">
    <property type="protein sequence ID" value="KAJ8969026.1"/>
    <property type="molecule type" value="Genomic_DNA"/>
</dbReference>
<gene>
    <name evidence="1" type="ORF">NQ314_001974</name>
</gene>
<keyword evidence="2" id="KW-1185">Reference proteome</keyword>
<reference evidence="1" key="1">
    <citation type="journal article" date="2023" name="Insect Mol. Biol.">
        <title>Genome sequencing provides insights into the evolution of gene families encoding plant cell wall-degrading enzymes in longhorned beetles.</title>
        <authorList>
            <person name="Shin N.R."/>
            <person name="Okamura Y."/>
            <person name="Kirsch R."/>
            <person name="Pauchet Y."/>
        </authorList>
    </citation>
    <scope>NUCLEOTIDE SEQUENCE</scope>
    <source>
        <strain evidence="1">RBIC_L_NR</strain>
    </source>
</reference>
<name>A0AAV8ZTE0_9CUCU</name>
<organism evidence="1 2">
    <name type="scientific">Rhamnusium bicolor</name>
    <dbReference type="NCBI Taxonomy" id="1586634"/>
    <lineage>
        <taxon>Eukaryota</taxon>
        <taxon>Metazoa</taxon>
        <taxon>Ecdysozoa</taxon>
        <taxon>Arthropoda</taxon>
        <taxon>Hexapoda</taxon>
        <taxon>Insecta</taxon>
        <taxon>Pterygota</taxon>
        <taxon>Neoptera</taxon>
        <taxon>Endopterygota</taxon>
        <taxon>Coleoptera</taxon>
        <taxon>Polyphaga</taxon>
        <taxon>Cucujiformia</taxon>
        <taxon>Chrysomeloidea</taxon>
        <taxon>Cerambycidae</taxon>
        <taxon>Lepturinae</taxon>
        <taxon>Rhagiini</taxon>
        <taxon>Rhamnusium</taxon>
    </lineage>
</organism>
<evidence type="ECO:0000313" key="2">
    <source>
        <dbReference type="Proteomes" id="UP001162156"/>
    </source>
</evidence>
<sequence length="109" mass="12490">MLLVSDEPVMCTNCAEIIKNSFEFKSTCLNTHNYIVRFVKEKENSKLDLREIYLCRMGCEDIVVSKADNICGFCMSLLKSCPFLSLSNKDEDVTLVYMMLKKMFSTTGM</sequence>
<accession>A0AAV8ZTE0</accession>
<proteinExistence type="predicted"/>